<sequence length="452" mass="51304">MALREEDRKSDAGAGCQETDIDGTTIPVALEVVVSSDDGAAIDAVLQDTAGTTPSELFNQPQEGLQDGVISLCMDITEPLSTLRTLLEQHIGIGLQDYCFYLCDTVELNPTENLVDKCVQQVEGIVQVNVEIISNDDVRKINIVDVIMPAEEIVPVTQNVIPQEELVGEPPVLYKAVLPEDEEPENVSQWIVSDEFKREQDKHKIPADPSSWKVEHVQRWFQWASQRFNLQNVNADDWNLTGKQLCDLSPQEFLRRVSLDPGDVFWTHLELLRRCKIIAVMQRPVFVQPTIQVSAIQKAQPQRSRVKMLSPRVAYEGSPGNRTGSGQIQLWQFLLEMLTEPDSREYIQWVGDEGEFKFNNPEMVAQLWGLRKNNPNMNYEKLSRALRYYYDGDMITKVPGRRFVYKFVCDLKQLLGYSAAELNRQVLECSQRRMDKLGGSIPSTSTLDVQAE</sequence>
<comment type="caution">
    <text evidence="1">The sequence shown here is derived from an EMBL/GenBank/DDBJ whole genome shotgun (WGS) entry which is preliminary data.</text>
</comment>
<reference evidence="1" key="1">
    <citation type="submission" date="2020-05" db="EMBL/GenBank/DDBJ databases">
        <title>Large-scale comparative analyses of tick genomes elucidate their genetic diversity and vector capacities.</title>
        <authorList>
            <person name="Jia N."/>
            <person name="Wang J."/>
            <person name="Shi W."/>
            <person name="Du L."/>
            <person name="Sun Y."/>
            <person name="Zhan W."/>
            <person name="Jiang J."/>
            <person name="Wang Q."/>
            <person name="Zhang B."/>
            <person name="Ji P."/>
            <person name="Sakyi L.B."/>
            <person name="Cui X."/>
            <person name="Yuan T."/>
            <person name="Jiang B."/>
            <person name="Yang W."/>
            <person name="Lam T.T.-Y."/>
            <person name="Chang Q."/>
            <person name="Ding S."/>
            <person name="Wang X."/>
            <person name="Zhu J."/>
            <person name="Ruan X."/>
            <person name="Zhao L."/>
            <person name="Wei J."/>
            <person name="Que T."/>
            <person name="Du C."/>
            <person name="Cheng J."/>
            <person name="Dai P."/>
            <person name="Han X."/>
            <person name="Huang E."/>
            <person name="Gao Y."/>
            <person name="Liu J."/>
            <person name="Shao H."/>
            <person name="Ye R."/>
            <person name="Li L."/>
            <person name="Wei W."/>
            <person name="Wang X."/>
            <person name="Wang C."/>
            <person name="Yang T."/>
            <person name="Huo Q."/>
            <person name="Li W."/>
            <person name="Guo W."/>
            <person name="Chen H."/>
            <person name="Zhou L."/>
            <person name="Ni X."/>
            <person name="Tian J."/>
            <person name="Zhou Y."/>
            <person name="Sheng Y."/>
            <person name="Liu T."/>
            <person name="Pan Y."/>
            <person name="Xia L."/>
            <person name="Li J."/>
            <person name="Zhao F."/>
            <person name="Cao W."/>
        </authorList>
    </citation>
    <scope>NUCLEOTIDE SEQUENCE</scope>
    <source>
        <strain evidence="1">Hyas-2018</strain>
    </source>
</reference>
<dbReference type="EMBL" id="CM023481">
    <property type="protein sequence ID" value="KAH6945416.1"/>
    <property type="molecule type" value="Genomic_DNA"/>
</dbReference>
<gene>
    <name evidence="1" type="ORF">HPB50_008373</name>
</gene>
<protein>
    <submittedName>
        <fullName evidence="1">Uncharacterized protein</fullName>
    </submittedName>
</protein>
<proteinExistence type="predicted"/>
<evidence type="ECO:0000313" key="2">
    <source>
        <dbReference type="Proteomes" id="UP000821845"/>
    </source>
</evidence>
<organism evidence="1 2">
    <name type="scientific">Hyalomma asiaticum</name>
    <name type="common">Tick</name>
    <dbReference type="NCBI Taxonomy" id="266040"/>
    <lineage>
        <taxon>Eukaryota</taxon>
        <taxon>Metazoa</taxon>
        <taxon>Ecdysozoa</taxon>
        <taxon>Arthropoda</taxon>
        <taxon>Chelicerata</taxon>
        <taxon>Arachnida</taxon>
        <taxon>Acari</taxon>
        <taxon>Parasitiformes</taxon>
        <taxon>Ixodida</taxon>
        <taxon>Ixodoidea</taxon>
        <taxon>Ixodidae</taxon>
        <taxon>Hyalomminae</taxon>
        <taxon>Hyalomma</taxon>
    </lineage>
</organism>
<name>A0ACB7TGN6_HYAAI</name>
<accession>A0ACB7TGN6</accession>
<keyword evidence="2" id="KW-1185">Reference proteome</keyword>
<evidence type="ECO:0000313" key="1">
    <source>
        <dbReference type="EMBL" id="KAH6945416.1"/>
    </source>
</evidence>
<dbReference type="Proteomes" id="UP000821845">
    <property type="component" value="Chromosome 1"/>
</dbReference>